<dbReference type="Proteomes" id="UP000712080">
    <property type="component" value="Unassembled WGS sequence"/>
</dbReference>
<evidence type="ECO:0000313" key="3">
    <source>
        <dbReference type="EMBL" id="NMH28242.1"/>
    </source>
</evidence>
<dbReference type="InterPro" id="IPR045829">
    <property type="entry name" value="PKD_6"/>
</dbReference>
<comment type="caution">
    <text evidence="3">The sequence shown here is derived from an EMBL/GenBank/DDBJ whole genome shotgun (WGS) entry which is preliminary data.</text>
</comment>
<keyword evidence="4" id="KW-1185">Reference proteome</keyword>
<feature type="domain" description="Ig-like" evidence="1">
    <location>
        <begin position="283"/>
        <end position="371"/>
    </location>
</feature>
<dbReference type="NCBIfam" id="NF033708">
    <property type="entry name" value="T9SS_Cterm_ChiA"/>
    <property type="match status" value="1"/>
</dbReference>
<feature type="domain" description="Ig-like" evidence="1">
    <location>
        <begin position="613"/>
        <end position="691"/>
    </location>
</feature>
<accession>A0A972JJL8</accession>
<feature type="domain" description="Ig-like" evidence="1">
    <location>
        <begin position="1058"/>
        <end position="1136"/>
    </location>
</feature>
<dbReference type="Pfam" id="PF19408">
    <property type="entry name" value="PKD_6"/>
    <property type="match status" value="1"/>
</dbReference>
<evidence type="ECO:0000313" key="4">
    <source>
        <dbReference type="Proteomes" id="UP000712080"/>
    </source>
</evidence>
<dbReference type="EMBL" id="JAAMPU010000105">
    <property type="protein sequence ID" value="NMH28242.1"/>
    <property type="molecule type" value="Genomic_DNA"/>
</dbReference>
<protein>
    <submittedName>
        <fullName evidence="3">T9SS sorting signal type C domain-containing protein</fullName>
    </submittedName>
</protein>
<name>A0A972JJL8_9FLAO</name>
<dbReference type="SUPFAM" id="SSF50939">
    <property type="entry name" value="Sialidases"/>
    <property type="match status" value="1"/>
</dbReference>
<dbReference type="RefSeq" id="WP_169527354.1">
    <property type="nucleotide sequence ID" value="NZ_JAAMPU010000105.1"/>
</dbReference>
<organism evidence="3 4">
    <name type="scientific">Flavobacterium silvaticum</name>
    <dbReference type="NCBI Taxonomy" id="1852020"/>
    <lineage>
        <taxon>Bacteria</taxon>
        <taxon>Pseudomonadati</taxon>
        <taxon>Bacteroidota</taxon>
        <taxon>Flavobacteriia</taxon>
        <taxon>Flavobacteriales</taxon>
        <taxon>Flavobacteriaceae</taxon>
        <taxon>Flavobacterium</taxon>
    </lineage>
</organism>
<gene>
    <name evidence="3" type="ORF">G6047_09375</name>
</gene>
<dbReference type="InterPro" id="IPR036278">
    <property type="entry name" value="Sialidase_sf"/>
</dbReference>
<dbReference type="InterPro" id="IPR044023">
    <property type="entry name" value="Ig_7"/>
</dbReference>
<dbReference type="Pfam" id="PF19081">
    <property type="entry name" value="Ig_7"/>
    <property type="match status" value="4"/>
</dbReference>
<evidence type="ECO:0000259" key="2">
    <source>
        <dbReference type="Pfam" id="PF19408"/>
    </source>
</evidence>
<sequence length="2024" mass="211983">MKNLYYGNEESVRFRLRLKLILVFLILVVIGTAAQAQCPTPPGDPTVYGVDSWIGYVYSDLDGNNPPQNALASVNYKGYITQTEQFNYNLATGAVSGTNVCGSYSDRMSIRFRMQRNYPAGYYSITVGGDDGVRLSTDGGATWAISDWNYHSYQTTTAVIYLSGVQNMVLETYDQGGDFRISFAYNSCPGTPSTAPSSITATATTVCSGSSTTLTATGGTLGTTGTYQWGTGTTGQNILPDTTESITVNPTANTTYWVRRVDSGVCTQTTNAATRTISVTPMPTAPDSISGTTSVCAGASTTLTATGGSTATGSSYEWGTGSVVGSNVISGQTGASITVTPSTTTTYWVRRVSANSCGATSGVSVQVTVTPPPGDQVSYGSGSWIGYVYASWTAGPPPTDAFTTTYRGYLTQSETFDQNLATGSVSGANICGSYADKFAIRYKMTKYMSGTFTFTVGGDDGYRLSIDGGATWLINNWGDHSYTTSTSAAVTLNANTNFVLEYYENATDSRVSFTYTTCGATAPTSLTADTVCSTSGTNLYANGGNGWTFQWGTGSTVGSNVIGGQTNQNMWVNPTVATTYWVRRYDSTCNYYTTGQTITIYPVGTGPWGLSSSASQVCSGANVTLTINAGNLPTGSVYEWSTGASAGATVLGTGTATTRTVAVTAYTTYWVRIINGGSCPAGNAVSVNVDIYSLSTAPTSITGDNGLCSVNGINLYANGGTSAPNAQYQWGTGSVIGTNPISGQTNQSTYVNPTTTTTYWVRRYDSSCNNYTGGVTVTVYKGSAGPYNISGPWMSCAGSSVTLTADGTPGAGSYQWGTGSSGSNIISGATTNSITVTAPSATTTYWVRIVGAGTCGNSNYITYNLQVYTSSTPPTSISGNATLCNGSGQNLTANGISFGNGGGQYQWGTGSVVGTNPIANSNSQTLWVQPTTPTTYWVRAYDSTCNTYTSGVTFTQGISSTAPTGITAGATTICSGSSTTLTATGGYAATGSVYEWGTGWSAGSNTISGNTASISVSPTSTTTYWVRRYDGSPCNAYTSAQFVTITVNTPSVAPTSITGAPASTTCPSTAITLTASGGSGSNTFQWGTGSVAGTNAVAGTGSTLNVSPTTTTTYWVRRVDAAPCNYTAAAYVTVTVGAAPGTPSVFGTNQWNVYAYNGADINLGSSLVYRGYYVQNTLSPNSQDTANNGWSSSLSPSASAGWNGCTVNNDTHTFVYKRQGFPCGTYSLTMNNWDDVLQVYLNGTLIHSQGSYGTTTTLIGSYNLDSSSQIEIRIRENTGNSNMAMTIVKTDVASVAPTSVTGTTATCSGTAVTLTANGGTKGTNGVYQWGTGAVGSTILGTSTVNTYSVSPTGTTTYWVRFLDSFCGTTTSGVSMTVTVSASVAGTISTSLNEICRNSTPNSGFTLTGQTGSVVKWQYATNAAFTTGVTDIAVTTATLSGAQIGSVPATRYYRAVVQSGSCAVAYTNVLTITVPAAVTYNGTWSGTPTATTPVLINSNLALNTNLTVCACELANNAIITINNNASLIVKREVKVNAGSTFIIEDKGSLVQVDDDATDIGNVIAKRNTTPMRTYDFTYWSSPVTNFTLNSLSPNTLSDKYYSFNPTIGNWSSIAGGNQVMAPGVGYIIRAPQGWALTNTSNGVYTGQFQGVPNNGVINTPIIKSASPYNLIGNPYPSAIDIDLFITDAVNQGVVNGTVYLWTHNTPLNPAGGVYTYTNNDYAKYNLTGGVKTASAAITGGAEPTGKIASGQGFFIEGRTGLANGTYSARFNNSMRVANNNNQFFRMAQTDESTAMPADQEIEKHRIWVNLTNATGAYDEALVGYVAGATNEKDPLFDGTTFPAGNAASLYSILGPDKLSIQGRTLPFSNQDVVPMGYKVTVAGEFHIALEHFDGLFDSQDVFLLDKADNTYHNLKLSDYTFTTVTGQFDDRFEIHYTESTLGTGSHVADENNVIVIKNADHIEISSGSQPMKSVTLYDVTGKKIYWESDINSNLFVSKDINIASQVVIVKIELENDVIVTKKVSF</sequence>
<evidence type="ECO:0000259" key="1">
    <source>
        <dbReference type="Pfam" id="PF19081"/>
    </source>
</evidence>
<feature type="domain" description="Ig-like" evidence="1">
    <location>
        <begin position="199"/>
        <end position="281"/>
    </location>
</feature>
<reference evidence="3" key="1">
    <citation type="submission" date="2020-02" db="EMBL/GenBank/DDBJ databases">
        <title>Flavobacterium sp. genome.</title>
        <authorList>
            <person name="Jung H.S."/>
            <person name="Baek J.H."/>
            <person name="Jeon C.O."/>
        </authorList>
    </citation>
    <scope>NUCLEOTIDE SEQUENCE</scope>
    <source>
        <strain evidence="3">SE-s28</strain>
    </source>
</reference>
<proteinExistence type="predicted"/>
<feature type="domain" description="PKD-like" evidence="2">
    <location>
        <begin position="786"/>
        <end position="863"/>
    </location>
</feature>